<dbReference type="GO" id="GO:0015297">
    <property type="term" value="F:antiporter activity"/>
    <property type="evidence" value="ECO:0007669"/>
    <property type="project" value="InterPro"/>
</dbReference>
<evidence type="ECO:0000256" key="7">
    <source>
        <dbReference type="SAM" id="Phobius"/>
    </source>
</evidence>
<dbReference type="NCBIfam" id="TIGR00797">
    <property type="entry name" value="matE"/>
    <property type="match status" value="1"/>
</dbReference>
<keyword evidence="9" id="KW-1185">Reference proteome</keyword>
<dbReference type="GO" id="GO:0016020">
    <property type="term" value="C:membrane"/>
    <property type="evidence" value="ECO:0007669"/>
    <property type="project" value="UniProtKB-SubCell"/>
</dbReference>
<dbReference type="EMBL" id="ML996392">
    <property type="protein sequence ID" value="KAF2726774.1"/>
    <property type="molecule type" value="Genomic_DNA"/>
</dbReference>
<feature type="compositionally biased region" description="Polar residues" evidence="6">
    <location>
        <begin position="139"/>
        <end position="158"/>
    </location>
</feature>
<comment type="subcellular location">
    <subcellularLocation>
        <location evidence="1">Membrane</location>
        <topology evidence="1">Multi-pass membrane protein</topology>
    </subcellularLocation>
</comment>
<dbReference type="GO" id="GO:1990961">
    <property type="term" value="P:xenobiotic detoxification by transmembrane export across the plasma membrane"/>
    <property type="evidence" value="ECO:0007669"/>
    <property type="project" value="InterPro"/>
</dbReference>
<dbReference type="AlphaFoldDB" id="A0A9P4QHY1"/>
<evidence type="ECO:0000313" key="9">
    <source>
        <dbReference type="Proteomes" id="UP000799444"/>
    </source>
</evidence>
<feature type="compositionally biased region" description="Polar residues" evidence="6">
    <location>
        <begin position="63"/>
        <end position="73"/>
    </location>
</feature>
<feature type="transmembrane region" description="Helical" evidence="7">
    <location>
        <begin position="343"/>
        <end position="365"/>
    </location>
</feature>
<evidence type="ECO:0000256" key="4">
    <source>
        <dbReference type="ARBA" id="ARBA00022989"/>
    </source>
</evidence>
<feature type="compositionally biased region" description="Acidic residues" evidence="6">
    <location>
        <begin position="18"/>
        <end position="31"/>
    </location>
</feature>
<protein>
    <submittedName>
        <fullName evidence="8">MATE efflux family protein</fullName>
    </submittedName>
</protein>
<feature type="transmembrane region" description="Helical" evidence="7">
    <location>
        <begin position="418"/>
        <end position="436"/>
    </location>
</feature>
<feature type="transmembrane region" description="Helical" evidence="7">
    <location>
        <begin position="456"/>
        <end position="476"/>
    </location>
</feature>
<reference evidence="8" key="1">
    <citation type="journal article" date="2020" name="Stud. Mycol.">
        <title>101 Dothideomycetes genomes: a test case for predicting lifestyles and emergence of pathogens.</title>
        <authorList>
            <person name="Haridas S."/>
            <person name="Albert R."/>
            <person name="Binder M."/>
            <person name="Bloem J."/>
            <person name="Labutti K."/>
            <person name="Salamov A."/>
            <person name="Andreopoulos B."/>
            <person name="Baker S."/>
            <person name="Barry K."/>
            <person name="Bills G."/>
            <person name="Bluhm B."/>
            <person name="Cannon C."/>
            <person name="Castanera R."/>
            <person name="Culley D."/>
            <person name="Daum C."/>
            <person name="Ezra D."/>
            <person name="Gonzalez J."/>
            <person name="Henrissat B."/>
            <person name="Kuo A."/>
            <person name="Liang C."/>
            <person name="Lipzen A."/>
            <person name="Lutzoni F."/>
            <person name="Magnuson J."/>
            <person name="Mondo S."/>
            <person name="Nolan M."/>
            <person name="Ohm R."/>
            <person name="Pangilinan J."/>
            <person name="Park H.-J."/>
            <person name="Ramirez L."/>
            <person name="Alfaro M."/>
            <person name="Sun H."/>
            <person name="Tritt A."/>
            <person name="Yoshinaga Y."/>
            <person name="Zwiers L.-H."/>
            <person name="Turgeon B."/>
            <person name="Goodwin S."/>
            <person name="Spatafora J."/>
            <person name="Crous P."/>
            <person name="Grigoriev I."/>
        </authorList>
    </citation>
    <scope>NUCLEOTIDE SEQUENCE</scope>
    <source>
        <strain evidence="8">CBS 125425</strain>
    </source>
</reference>
<evidence type="ECO:0000256" key="5">
    <source>
        <dbReference type="ARBA" id="ARBA00023136"/>
    </source>
</evidence>
<feature type="transmembrane region" description="Helical" evidence="7">
    <location>
        <begin position="280"/>
        <end position="305"/>
    </location>
</feature>
<comment type="caution">
    <text evidence="8">The sequence shown here is derived from an EMBL/GenBank/DDBJ whole genome shotgun (WGS) entry which is preliminary data.</text>
</comment>
<proteinExistence type="inferred from homology"/>
<comment type="similarity">
    <text evidence="2">Belongs to the multi antimicrobial extrusion (MATE) (TC 2.A.66.1) family.</text>
</comment>
<dbReference type="InterPro" id="IPR002528">
    <property type="entry name" value="MATE_fam"/>
</dbReference>
<feature type="transmembrane region" description="Helical" evidence="7">
    <location>
        <begin position="497"/>
        <end position="517"/>
    </location>
</feature>
<feature type="transmembrane region" description="Helical" evidence="7">
    <location>
        <begin position="570"/>
        <end position="592"/>
    </location>
</feature>
<keyword evidence="5 7" id="KW-0472">Membrane</keyword>
<evidence type="ECO:0000256" key="6">
    <source>
        <dbReference type="SAM" id="MobiDB-lite"/>
    </source>
</evidence>
<feature type="region of interest" description="Disordered" evidence="6">
    <location>
        <begin position="1"/>
        <end position="166"/>
    </location>
</feature>
<name>A0A9P4QHY1_9PLEO</name>
<feature type="compositionally biased region" description="Basic and acidic residues" evidence="6">
    <location>
        <begin position="78"/>
        <end position="99"/>
    </location>
</feature>
<organism evidence="8 9">
    <name type="scientific">Polyplosphaeria fusca</name>
    <dbReference type="NCBI Taxonomy" id="682080"/>
    <lineage>
        <taxon>Eukaryota</taxon>
        <taxon>Fungi</taxon>
        <taxon>Dikarya</taxon>
        <taxon>Ascomycota</taxon>
        <taxon>Pezizomycotina</taxon>
        <taxon>Dothideomycetes</taxon>
        <taxon>Pleosporomycetidae</taxon>
        <taxon>Pleosporales</taxon>
        <taxon>Tetraplosphaeriaceae</taxon>
        <taxon>Polyplosphaeria</taxon>
    </lineage>
</organism>
<feature type="transmembrane region" description="Helical" evidence="7">
    <location>
        <begin position="598"/>
        <end position="617"/>
    </location>
</feature>
<feature type="transmembrane region" description="Helical" evidence="7">
    <location>
        <begin position="371"/>
        <end position="397"/>
    </location>
</feature>
<evidence type="ECO:0000256" key="1">
    <source>
        <dbReference type="ARBA" id="ARBA00004141"/>
    </source>
</evidence>
<sequence length="635" mass="68816">MDSLTPSRSIAEEAIARDEEEAVSSEEEDEDRSSSSESESDHTLRQYSMINSYRRPSYVNPGARSTSIFSSSVPEHGWVTKKERAAMRDEERSLLRDNHLLPPKHPRRGSEGAASAGIGKKLSLGALRKTRSATDEESALSTPTPTEHTSLLHRSSSGGDPHFPYDVLDSPKTIQKTWDEAVAAGKITTTWQREAKVLLKTSGPLVLTFLLQYSLPVASIFTVGHIGKTELGAVSLASMTASITGYAVYQGLATSLDTLCAQAYGSGRPHLVGLQLQRMLYFLWLITIPIAIIWAFGTSLLSLIVPEPETARLAGLYLKVLIAGAPGYAAFEAGKRYVQAQGLFSATMYILLIGAPLNVLLNYVLVWQLRWGFIGAPIAVSVTENILPLLLFLYVRFVDGYQCWGGFDRRALSNWSPMIKLALPGLVMVLAEFMAFEVLTLSSSWLGETPLAAQSVLGSITGITFQIPFPMSVAASTRIANLIGATLAVPAQTAAKVAMYFAVVVGIFNVVLLSSLRYYIPRLFTPDAEVIELVAKLLPLCAGFQLFDALACNCNGILRGLGRQEIGGYVGLFAYYVVGLPISFGTGFGAGWGLYGLWSGPAIALGIVAAIEGLFIYRTSWERAVEEAHRRNAAN</sequence>
<feature type="transmembrane region" description="Helical" evidence="7">
    <location>
        <begin position="311"/>
        <end position="331"/>
    </location>
</feature>
<dbReference type="PANTHER" id="PTHR11206">
    <property type="entry name" value="MULTIDRUG RESISTANCE PROTEIN"/>
    <property type="match status" value="1"/>
</dbReference>
<evidence type="ECO:0000313" key="8">
    <source>
        <dbReference type="EMBL" id="KAF2726774.1"/>
    </source>
</evidence>
<gene>
    <name evidence="8" type="ORF">EJ04DRAFT_452686</name>
</gene>
<dbReference type="OrthoDB" id="2126698at2759"/>
<keyword evidence="4 7" id="KW-1133">Transmembrane helix</keyword>
<accession>A0A9P4QHY1</accession>
<dbReference type="Pfam" id="PF01554">
    <property type="entry name" value="MatE"/>
    <property type="match status" value="2"/>
</dbReference>
<dbReference type="GO" id="GO:0042910">
    <property type="term" value="F:xenobiotic transmembrane transporter activity"/>
    <property type="evidence" value="ECO:0007669"/>
    <property type="project" value="InterPro"/>
</dbReference>
<dbReference type="Proteomes" id="UP000799444">
    <property type="component" value="Unassembled WGS sequence"/>
</dbReference>
<evidence type="ECO:0000256" key="2">
    <source>
        <dbReference type="ARBA" id="ARBA00010199"/>
    </source>
</evidence>
<keyword evidence="3 7" id="KW-0812">Transmembrane</keyword>
<dbReference type="InterPro" id="IPR045069">
    <property type="entry name" value="MATE_euk"/>
</dbReference>
<dbReference type="CDD" id="cd13132">
    <property type="entry name" value="MATE_eukaryotic"/>
    <property type="match status" value="1"/>
</dbReference>
<evidence type="ECO:0000256" key="3">
    <source>
        <dbReference type="ARBA" id="ARBA00022692"/>
    </source>
</evidence>